<dbReference type="InterPro" id="IPR045944">
    <property type="entry name" value="DUF6364"/>
</dbReference>
<dbReference type="Pfam" id="PF19891">
    <property type="entry name" value="DUF6364"/>
    <property type="match status" value="1"/>
</dbReference>
<sequence>MDAKITLSFDKDVIEKAKAYAKRNNMSLSRLTEYILAQITEKPYQNLDELPISDWVNSVAEGEAEYVRPTSRKKLKSEFMESRK</sequence>
<dbReference type="Proteomes" id="UP000319204">
    <property type="component" value="Unassembled WGS sequence"/>
</dbReference>
<reference evidence="1" key="1">
    <citation type="submission" date="2019-10" db="EMBL/GenBank/DDBJ databases">
        <title>Muricauda hadale sp. nov., a piezophilic bacterium isolated from hadopelagic water of the Mariana Trench.</title>
        <authorList>
            <person name="Wei Y."/>
        </authorList>
    </citation>
    <scope>NUCLEOTIDE SEQUENCE [LARGE SCALE GENOMIC DNA]</scope>
    <source>
        <strain evidence="1">MT-229</strain>
    </source>
</reference>
<proteinExistence type="predicted"/>
<comment type="caution">
    <text evidence="1">The sequence shown here is derived from an EMBL/GenBank/DDBJ whole genome shotgun (WGS) entry which is preliminary data.</text>
</comment>
<evidence type="ECO:0000313" key="1">
    <source>
        <dbReference type="EMBL" id="KAB5490110.1"/>
    </source>
</evidence>
<organism evidence="1 2">
    <name type="scientific">Flagellimonas hadalis</name>
    <dbReference type="NCBI Taxonomy" id="2597517"/>
    <lineage>
        <taxon>Bacteria</taxon>
        <taxon>Pseudomonadati</taxon>
        <taxon>Bacteroidota</taxon>
        <taxon>Flavobacteriia</taxon>
        <taxon>Flavobacteriales</taxon>
        <taxon>Flavobacteriaceae</taxon>
        <taxon>Flagellimonas</taxon>
    </lineage>
</organism>
<dbReference type="EMBL" id="VNIK02000003">
    <property type="protein sequence ID" value="KAB5490110.1"/>
    <property type="molecule type" value="Genomic_DNA"/>
</dbReference>
<protein>
    <submittedName>
        <fullName evidence="1">Uncharacterized protein</fullName>
    </submittedName>
</protein>
<name>A0A5N5J4I1_9FLAO</name>
<gene>
    <name evidence="1" type="ORF">FOT42_007105</name>
</gene>
<evidence type="ECO:0000313" key="2">
    <source>
        <dbReference type="Proteomes" id="UP000319204"/>
    </source>
</evidence>
<dbReference type="AlphaFoldDB" id="A0A5N5J4I1"/>
<dbReference type="OrthoDB" id="6198066at2"/>
<keyword evidence="2" id="KW-1185">Reference proteome</keyword>
<accession>A0A5N5J4I1</accession>
<dbReference type="RefSeq" id="WP_151889878.1">
    <property type="nucleotide sequence ID" value="NZ_VNIK02000003.1"/>
</dbReference>